<dbReference type="InterPro" id="IPR036366">
    <property type="entry name" value="PGBDSf"/>
</dbReference>
<comment type="caution">
    <text evidence="4">The sequence shown here is derived from an EMBL/GenBank/DDBJ whole genome shotgun (WGS) entry which is preliminary data.</text>
</comment>
<proteinExistence type="predicted"/>
<dbReference type="GO" id="GO:0016787">
    <property type="term" value="F:hydrolase activity"/>
    <property type="evidence" value="ECO:0007669"/>
    <property type="project" value="UniProtKB-KW"/>
</dbReference>
<reference evidence="4 5" key="1">
    <citation type="submission" date="2020-08" db="EMBL/GenBank/DDBJ databases">
        <title>Genomic Encyclopedia of Type Strains, Phase IV (KMG-IV): sequencing the most valuable type-strain genomes for metagenomic binning, comparative biology and taxonomic classification.</title>
        <authorList>
            <person name="Goeker M."/>
        </authorList>
    </citation>
    <scope>NUCLEOTIDE SEQUENCE [LARGE SCALE GENOMIC DNA]</scope>
    <source>
        <strain evidence="4 5">YIM 65646</strain>
    </source>
</reference>
<comment type="subcellular location">
    <subcellularLocation>
        <location evidence="1">Cell envelope</location>
    </subcellularLocation>
</comment>
<dbReference type="AlphaFoldDB" id="A0A841FLU3"/>
<dbReference type="Pfam" id="PF01471">
    <property type="entry name" value="PG_binding_1"/>
    <property type="match status" value="1"/>
</dbReference>
<dbReference type="SUPFAM" id="SSF47090">
    <property type="entry name" value="PGBD-like"/>
    <property type="match status" value="1"/>
</dbReference>
<gene>
    <name evidence="4" type="ORF">HNR73_004999</name>
</gene>
<keyword evidence="4" id="KW-0378">Hydrolase</keyword>
<dbReference type="Gene3D" id="2.40.420.20">
    <property type="match status" value="1"/>
</dbReference>
<keyword evidence="5" id="KW-1185">Reference proteome</keyword>
<sequence>MRGRIWAAGGAAVVVVAGAVVVALGAFGGDGEAASTDLPPGTTEVRRQDLTRTERVDGTLTYGEATPLSGSLPGTVTWLPAAGATVRRGKALYKVDDDAVVVMYGLLPLWRELSPGTSGPDVRQLEENLEALGYTGLTVDSDYTGATADAVRAWQDDAGLPETGTVAPGRVVFADGAARVAELSVAVGGPASGPVLTYTGGKREVRVDLDVADQDLVKKGLGVAVTLPDGSTVDAEVARIGTAVQSGEAATGGEDGADTIEVNVSIKDQKALGSLDSAPVTVELTAETREDVLVVPVEALLALREGGYGLQLVEGGSTRIVAVTAGMFASGLVEVSGEGLAEGVLVGLPS</sequence>
<evidence type="ECO:0000256" key="1">
    <source>
        <dbReference type="ARBA" id="ARBA00004196"/>
    </source>
</evidence>
<evidence type="ECO:0000313" key="5">
    <source>
        <dbReference type="Proteomes" id="UP000548476"/>
    </source>
</evidence>
<evidence type="ECO:0000259" key="3">
    <source>
        <dbReference type="Pfam" id="PF01471"/>
    </source>
</evidence>
<protein>
    <submittedName>
        <fullName evidence="4">Peptidoglycan hydrolase-like protein with peptidoglycan-binding domain</fullName>
    </submittedName>
</protein>
<name>A0A841FLU3_9ACTN</name>
<evidence type="ECO:0000256" key="2">
    <source>
        <dbReference type="ARBA" id="ARBA00023054"/>
    </source>
</evidence>
<feature type="domain" description="Peptidoglycan binding-like" evidence="3">
    <location>
        <begin position="118"/>
        <end position="166"/>
    </location>
</feature>
<dbReference type="RefSeq" id="WP_184789947.1">
    <property type="nucleotide sequence ID" value="NZ_BONT01000106.1"/>
</dbReference>
<dbReference type="InterPro" id="IPR050465">
    <property type="entry name" value="UPF0194_transport"/>
</dbReference>
<dbReference type="Proteomes" id="UP000548476">
    <property type="component" value="Unassembled WGS sequence"/>
</dbReference>
<keyword evidence="2" id="KW-0175">Coiled coil</keyword>
<dbReference type="Gene3D" id="1.10.101.10">
    <property type="entry name" value="PGBD-like superfamily/PGBD"/>
    <property type="match status" value="1"/>
</dbReference>
<accession>A0A841FLU3</accession>
<evidence type="ECO:0000313" key="4">
    <source>
        <dbReference type="EMBL" id="MBB6037126.1"/>
    </source>
</evidence>
<dbReference type="InterPro" id="IPR002477">
    <property type="entry name" value="Peptidoglycan-bd-like"/>
</dbReference>
<dbReference type="InterPro" id="IPR036365">
    <property type="entry name" value="PGBD-like_sf"/>
</dbReference>
<dbReference type="EMBL" id="JACHGT010000011">
    <property type="protein sequence ID" value="MBB6037126.1"/>
    <property type="molecule type" value="Genomic_DNA"/>
</dbReference>
<dbReference type="PANTHER" id="PTHR32347">
    <property type="entry name" value="EFFLUX SYSTEM COMPONENT YKNX-RELATED"/>
    <property type="match status" value="1"/>
</dbReference>
<organism evidence="4 5">
    <name type="scientific">Phytomonospora endophytica</name>
    <dbReference type="NCBI Taxonomy" id="714109"/>
    <lineage>
        <taxon>Bacteria</taxon>
        <taxon>Bacillati</taxon>
        <taxon>Actinomycetota</taxon>
        <taxon>Actinomycetes</taxon>
        <taxon>Micromonosporales</taxon>
        <taxon>Micromonosporaceae</taxon>
        <taxon>Phytomonospora</taxon>
    </lineage>
</organism>
<dbReference type="GO" id="GO:0030313">
    <property type="term" value="C:cell envelope"/>
    <property type="evidence" value="ECO:0007669"/>
    <property type="project" value="UniProtKB-SubCell"/>
</dbReference>